<keyword evidence="1" id="KW-0812">Transmembrane</keyword>
<dbReference type="Proteomes" id="UP001278188">
    <property type="component" value="Unassembled WGS sequence"/>
</dbReference>
<reference evidence="4" key="1">
    <citation type="submission" date="2018-09" db="EMBL/GenBank/DDBJ databases">
        <title>The complete genome of Acinetobacter sp. strain WCHAc010005.</title>
        <authorList>
            <person name="Hu Y."/>
            <person name="Long H."/>
            <person name="Feng Y."/>
            <person name="Zong Z."/>
        </authorList>
    </citation>
    <scope>NUCLEOTIDE SEQUENCE [LARGE SCALE GENOMIC DNA]</scope>
    <source>
        <strain evidence="4">WCHAc010005</strain>
    </source>
</reference>
<organism evidence="2 4">
    <name type="scientific">Acinetobacter chinensis</name>
    <dbReference type="NCBI Taxonomy" id="2004650"/>
    <lineage>
        <taxon>Bacteria</taxon>
        <taxon>Pseudomonadati</taxon>
        <taxon>Pseudomonadota</taxon>
        <taxon>Gammaproteobacteria</taxon>
        <taxon>Moraxellales</taxon>
        <taxon>Moraxellaceae</taxon>
        <taxon>Acinetobacter</taxon>
    </lineage>
</organism>
<protein>
    <submittedName>
        <fullName evidence="3">Cyd operon YbgE family protein</fullName>
    </submittedName>
    <submittedName>
        <fullName evidence="2">Cytochrome bd biosynthesis protein</fullName>
    </submittedName>
</protein>
<dbReference type="InterPro" id="IPR011846">
    <property type="entry name" value="Cyd_oper_YbgE"/>
</dbReference>
<proteinExistence type="predicted"/>
<dbReference type="AlphaFoldDB" id="A0A3B7LUM6"/>
<evidence type="ECO:0000313" key="5">
    <source>
        <dbReference type="Proteomes" id="UP001278188"/>
    </source>
</evidence>
<dbReference type="EMBL" id="CP032134">
    <property type="protein sequence ID" value="AXY56570.1"/>
    <property type="molecule type" value="Genomic_DNA"/>
</dbReference>
<keyword evidence="1" id="KW-0472">Membrane</keyword>
<feature type="transmembrane region" description="Helical" evidence="1">
    <location>
        <begin position="75"/>
        <end position="95"/>
    </location>
</feature>
<reference evidence="3 5" key="3">
    <citation type="submission" date="2023-06" db="EMBL/GenBank/DDBJ databases">
        <title>Genomic Analysis of Acinetobacter Strains Recovered from South Australian Aquatic Samples provides Insights into the Circulation of Antibiotic Resistance determinants in the Environment.</title>
        <authorList>
            <person name="Tobin L."/>
            <person name="Jarocki V.M."/>
            <person name="Kenyon J."/>
            <person name="Drigo B."/>
            <person name="Donner E."/>
            <person name="Djordjevic S.P."/>
            <person name="Hamidian M."/>
        </authorList>
    </citation>
    <scope>NUCLEOTIDE SEQUENCE [LARGE SCALE GENOMIC DNA]</scope>
    <source>
        <strain evidence="3 5">SAAc652</strain>
    </source>
</reference>
<gene>
    <name evidence="2" type="ORF">CDG60_08325</name>
    <name evidence="3" type="ORF">QR674_04605</name>
</gene>
<dbReference type="KEGG" id="achi:CDG60_08325"/>
<feature type="transmembrane region" description="Helical" evidence="1">
    <location>
        <begin position="50"/>
        <end position="69"/>
    </location>
</feature>
<sequence length="98" mass="10931">MTEAAMNQETKSPNKIAMAISFLLALPLAAVLLVHPAAMLDANGAYSHRAMMLIMIGISGGFIHGVGFIPRFSLWKWLFSPLVSWPLMIWGYYTWFLS</sequence>
<evidence type="ECO:0000313" key="4">
    <source>
        <dbReference type="Proteomes" id="UP000263753"/>
    </source>
</evidence>
<feature type="transmembrane region" description="Helical" evidence="1">
    <location>
        <begin position="16"/>
        <end position="38"/>
    </location>
</feature>
<accession>A0A3B7LUM6</accession>
<keyword evidence="5" id="KW-1185">Reference proteome</keyword>
<dbReference type="Pfam" id="PF09600">
    <property type="entry name" value="Cyd_oper_YbgE"/>
    <property type="match status" value="1"/>
</dbReference>
<dbReference type="RefSeq" id="WP_087511663.1">
    <property type="nucleotide sequence ID" value="NZ_CP032134.1"/>
</dbReference>
<reference evidence="2" key="2">
    <citation type="journal article" date="2019" name="J. Microbiol.">
        <title>Acinetobacter chinensis, a novel Acinetobacter species, carrying blaNDM-1, recovered from hospital sewage.</title>
        <authorList>
            <person name="Hu Y."/>
            <person name="Feng Y."/>
            <person name="Qin J."/>
            <person name="Zhang X."/>
            <person name="Zong Z."/>
        </authorList>
    </citation>
    <scope>NUCLEOTIDE SEQUENCE</scope>
    <source>
        <strain evidence="2">WCHAc010005</strain>
    </source>
</reference>
<evidence type="ECO:0000313" key="2">
    <source>
        <dbReference type="EMBL" id="AXY56570.1"/>
    </source>
</evidence>
<evidence type="ECO:0000256" key="1">
    <source>
        <dbReference type="SAM" id="Phobius"/>
    </source>
</evidence>
<keyword evidence="1" id="KW-1133">Transmembrane helix</keyword>
<dbReference type="EMBL" id="JASVDY010000001">
    <property type="protein sequence ID" value="MDV2468257.1"/>
    <property type="molecule type" value="Genomic_DNA"/>
</dbReference>
<dbReference type="Proteomes" id="UP000263753">
    <property type="component" value="Chromosome"/>
</dbReference>
<evidence type="ECO:0000313" key="3">
    <source>
        <dbReference type="EMBL" id="MDV2468257.1"/>
    </source>
</evidence>
<name>A0A3B7LUM6_9GAMM</name>